<dbReference type="RefSeq" id="XP_041226295.1">
    <property type="nucleotide sequence ID" value="XM_041371199.1"/>
</dbReference>
<protein>
    <submittedName>
        <fullName evidence="1">Uncharacterized protein</fullName>
    </submittedName>
</protein>
<sequence length="214" mass="23171">MPLHLPIFLRRPSSVSLSDSQFGAAGITISTPPFFAGSLLSLLSENSLALLATSRVNAKLRVPNQLSSVIGASPHLHPGSTTSLLFPAVHTGLFEPSFFNSNFSSQTTQPYTYYHLFFVFRIDADTTIQSFNEMTFSPHAYLGVGIPLLPLHDLSIDINATDFNPNDPSAWMSAEYNNSQASSAATHTGFPAHSDISLPVVMPQPQHAAAQFDH</sequence>
<proteinExistence type="predicted"/>
<organism evidence="1 2">
    <name type="scientific">Suillus fuscotomentosus</name>
    <dbReference type="NCBI Taxonomy" id="1912939"/>
    <lineage>
        <taxon>Eukaryota</taxon>
        <taxon>Fungi</taxon>
        <taxon>Dikarya</taxon>
        <taxon>Basidiomycota</taxon>
        <taxon>Agaricomycotina</taxon>
        <taxon>Agaricomycetes</taxon>
        <taxon>Agaricomycetidae</taxon>
        <taxon>Boletales</taxon>
        <taxon>Suillineae</taxon>
        <taxon>Suillaceae</taxon>
        <taxon>Suillus</taxon>
    </lineage>
</organism>
<name>A0AAD4HMB8_9AGAM</name>
<reference evidence="1" key="1">
    <citation type="journal article" date="2020" name="New Phytol.">
        <title>Comparative genomics reveals dynamic genome evolution in host specialist ectomycorrhizal fungi.</title>
        <authorList>
            <person name="Lofgren L.A."/>
            <person name="Nguyen N.H."/>
            <person name="Vilgalys R."/>
            <person name="Ruytinx J."/>
            <person name="Liao H.L."/>
            <person name="Branco S."/>
            <person name="Kuo A."/>
            <person name="LaButti K."/>
            <person name="Lipzen A."/>
            <person name="Andreopoulos W."/>
            <person name="Pangilinan J."/>
            <person name="Riley R."/>
            <person name="Hundley H."/>
            <person name="Na H."/>
            <person name="Barry K."/>
            <person name="Grigoriev I.V."/>
            <person name="Stajich J.E."/>
            <person name="Kennedy P.G."/>
        </authorList>
    </citation>
    <scope>NUCLEOTIDE SEQUENCE</scope>
    <source>
        <strain evidence="1">FC203</strain>
    </source>
</reference>
<dbReference type="EMBL" id="JABBWK010000025">
    <property type="protein sequence ID" value="KAG1900719.1"/>
    <property type="molecule type" value="Genomic_DNA"/>
</dbReference>
<dbReference type="AlphaFoldDB" id="A0AAD4HMB8"/>
<dbReference type="Proteomes" id="UP001195769">
    <property type="component" value="Unassembled WGS sequence"/>
</dbReference>
<gene>
    <name evidence="1" type="ORF">F5891DRAFT_284770</name>
</gene>
<evidence type="ECO:0000313" key="2">
    <source>
        <dbReference type="Proteomes" id="UP001195769"/>
    </source>
</evidence>
<evidence type="ECO:0000313" key="1">
    <source>
        <dbReference type="EMBL" id="KAG1900719.1"/>
    </source>
</evidence>
<keyword evidence="2" id="KW-1185">Reference proteome</keyword>
<comment type="caution">
    <text evidence="1">The sequence shown here is derived from an EMBL/GenBank/DDBJ whole genome shotgun (WGS) entry which is preliminary data.</text>
</comment>
<dbReference type="GeneID" id="64665497"/>
<accession>A0AAD4HMB8</accession>